<evidence type="ECO:0000256" key="2">
    <source>
        <dbReference type="ARBA" id="ARBA00023155"/>
    </source>
</evidence>
<evidence type="ECO:0000313" key="7">
    <source>
        <dbReference type="Proteomes" id="UP000717585"/>
    </source>
</evidence>
<dbReference type="InterPro" id="IPR008422">
    <property type="entry name" value="KN_HD"/>
</dbReference>
<name>A0A8J6AWL6_9EUKA</name>
<dbReference type="PROSITE" id="PS50071">
    <property type="entry name" value="HOMEOBOX_2"/>
    <property type="match status" value="1"/>
</dbReference>
<proteinExistence type="predicted"/>
<comment type="subcellular location">
    <subcellularLocation>
        <location evidence="4">Nucleus</location>
    </subcellularLocation>
</comment>
<dbReference type="Gene3D" id="1.10.10.60">
    <property type="entry name" value="Homeodomain-like"/>
    <property type="match status" value="1"/>
</dbReference>
<keyword evidence="3 4" id="KW-0539">Nucleus</keyword>
<sequence>MDPSLASYALVGAQYDKTPQSATDYVEPEVPAQEKKAKPEISSVATKSSIDDGVLGTWLIDHIFDPYYDDATRQQLMDATSLSRSQVDNWFRNTRRRMKTFYAGKLKELMEMYTDPTVRGGLKFAWIRVMNMISATFAKESPAFGTMTMEDKKHVLAIIDAMRQSQAGEIPVSPRELQFMEANAPKRKPKPSQGREVKLKGARWSVQNQTQPQHESFKQTTPVRTSTLPLEQPLHHAKQGWKPQVTEQQCVTAGKQEFGMVTMGITMPGHSKGQPIQHYSPPHGQPLALHAPPVDVHTSMANGSLLGETHTQSLSMSEEPGLAIGSMVDVAMPDTVTSPEVPNVVELDAQFGMTDFPLFPCGFDSFMLGQ</sequence>
<dbReference type="EMBL" id="JAHDYR010000007">
    <property type="protein sequence ID" value="KAG9395998.1"/>
    <property type="molecule type" value="Genomic_DNA"/>
</dbReference>
<evidence type="ECO:0000259" key="5">
    <source>
        <dbReference type="PROSITE" id="PS50071"/>
    </source>
</evidence>
<evidence type="ECO:0000256" key="3">
    <source>
        <dbReference type="ARBA" id="ARBA00023242"/>
    </source>
</evidence>
<keyword evidence="7" id="KW-1185">Reference proteome</keyword>
<keyword evidence="1 4" id="KW-0238">DNA-binding</keyword>
<dbReference type="GO" id="GO:0003677">
    <property type="term" value="F:DNA binding"/>
    <property type="evidence" value="ECO:0007669"/>
    <property type="project" value="UniProtKB-UniRule"/>
</dbReference>
<organism evidence="6 7">
    <name type="scientific">Carpediemonas membranifera</name>
    <dbReference type="NCBI Taxonomy" id="201153"/>
    <lineage>
        <taxon>Eukaryota</taxon>
        <taxon>Metamonada</taxon>
        <taxon>Carpediemonas-like organisms</taxon>
        <taxon>Carpediemonas</taxon>
    </lineage>
</organism>
<accession>A0A8J6AWL6</accession>
<dbReference type="Proteomes" id="UP000717585">
    <property type="component" value="Unassembled WGS sequence"/>
</dbReference>
<gene>
    <name evidence="6" type="ORF">J8273_2347</name>
</gene>
<evidence type="ECO:0000256" key="1">
    <source>
        <dbReference type="ARBA" id="ARBA00023125"/>
    </source>
</evidence>
<dbReference type="OrthoDB" id="10056939at2759"/>
<evidence type="ECO:0000313" key="6">
    <source>
        <dbReference type="EMBL" id="KAG9395998.1"/>
    </source>
</evidence>
<keyword evidence="2 4" id="KW-0371">Homeobox</keyword>
<feature type="DNA-binding region" description="Homeobox" evidence="4">
    <location>
        <begin position="67"/>
        <end position="102"/>
    </location>
</feature>
<feature type="domain" description="Homeobox" evidence="5">
    <location>
        <begin position="65"/>
        <end position="101"/>
    </location>
</feature>
<comment type="caution">
    <text evidence="6">The sequence shown here is derived from an EMBL/GenBank/DDBJ whole genome shotgun (WGS) entry which is preliminary data.</text>
</comment>
<dbReference type="InterPro" id="IPR009057">
    <property type="entry name" value="Homeodomain-like_sf"/>
</dbReference>
<protein>
    <submittedName>
        <fullName evidence="6">Homeobox KN domain</fullName>
    </submittedName>
</protein>
<evidence type="ECO:0000256" key="4">
    <source>
        <dbReference type="PROSITE-ProRule" id="PRU00108"/>
    </source>
</evidence>
<dbReference type="GO" id="GO:0005634">
    <property type="term" value="C:nucleus"/>
    <property type="evidence" value="ECO:0007669"/>
    <property type="project" value="UniProtKB-SubCell"/>
</dbReference>
<dbReference type="InterPro" id="IPR001356">
    <property type="entry name" value="HD"/>
</dbReference>
<dbReference type="AlphaFoldDB" id="A0A8J6AWL6"/>
<reference evidence="6" key="1">
    <citation type="submission" date="2021-05" db="EMBL/GenBank/DDBJ databases">
        <title>A free-living protist that lacks canonical eukaryotic 1 DNA replication and segregation systems.</title>
        <authorList>
            <person name="Salas-Leiva D.E."/>
            <person name="Tromer E.C."/>
            <person name="Curtis B.A."/>
            <person name="Jerlstrom-Hultqvist J."/>
            <person name="Kolisko M."/>
            <person name="Yi Z."/>
            <person name="Salas-Leiva J.S."/>
            <person name="Gallot-Lavallee L."/>
            <person name="Kops G.J.P.L."/>
            <person name="Archibald J.M."/>
            <person name="Simpson A.G.B."/>
            <person name="Roger A.J."/>
        </authorList>
    </citation>
    <scope>NUCLEOTIDE SEQUENCE</scope>
    <source>
        <strain evidence="6">BICM</strain>
    </source>
</reference>
<dbReference type="GO" id="GO:0006355">
    <property type="term" value="P:regulation of DNA-templated transcription"/>
    <property type="evidence" value="ECO:0007669"/>
    <property type="project" value="InterPro"/>
</dbReference>
<dbReference type="CDD" id="cd00086">
    <property type="entry name" value="homeodomain"/>
    <property type="match status" value="1"/>
</dbReference>
<dbReference type="Pfam" id="PF05920">
    <property type="entry name" value="Homeobox_KN"/>
    <property type="match status" value="1"/>
</dbReference>
<dbReference type="SUPFAM" id="SSF46689">
    <property type="entry name" value="Homeodomain-like"/>
    <property type="match status" value="1"/>
</dbReference>